<dbReference type="Proteomes" id="UP000094313">
    <property type="component" value="Chromosome"/>
</dbReference>
<gene>
    <name evidence="5" type="ORF">BFS30_13395</name>
</gene>
<evidence type="ECO:0000259" key="3">
    <source>
        <dbReference type="Pfam" id="PF07695"/>
    </source>
</evidence>
<feature type="transmembrane region" description="Helical" evidence="2">
    <location>
        <begin position="318"/>
        <end position="338"/>
    </location>
</feature>
<organism evidence="5 6">
    <name type="scientific">Pedobacter steynii</name>
    <dbReference type="NCBI Taxonomy" id="430522"/>
    <lineage>
        <taxon>Bacteria</taxon>
        <taxon>Pseudomonadati</taxon>
        <taxon>Bacteroidota</taxon>
        <taxon>Sphingobacteriia</taxon>
        <taxon>Sphingobacteriales</taxon>
        <taxon>Sphingobacteriaceae</taxon>
        <taxon>Pedobacter</taxon>
    </lineage>
</organism>
<evidence type="ECO:0000256" key="1">
    <source>
        <dbReference type="SAM" id="Coils"/>
    </source>
</evidence>
<dbReference type="InterPro" id="IPR011623">
    <property type="entry name" value="7TMR_DISM_rcpt_extracell_dom1"/>
</dbReference>
<sequence length="626" mass="73837">MTKLHHFPLPGPWVKSFVLLLILCAVITQESIAQRVVVIQDQVPHHIFSYGELEYLEDKTNTLTFSDILKPDFNLKFQSNKKYTPKNYHTGSSYWYRFKIKHTRNSSKNWILEFFDQSIHHVSLYVPDTLQQYHAHYFGTEYIFSKREYGHKNFTYDLKNNSDLELTYYVKLKSSQSVGAIIVLRDVHWFIKYALNEYLIFGLFYGMVIVFSLYNLLMFFAVRQKQYLYYVLYNLSIGLYEMSSDGIAFQYLWPDSPWWNEYGFGFALFFSSIFGLMFTLNFLYVKAKAPELHKLIIVVLILRIGFFIWCLFDKHLFSFKLIELIPLLVAYGTGIYILKNRYKPARFFVIGYSFLLIGFAIKILLLLNVSWLPYGPVTYYSLSFCFVIEMILVSFAIGESIRTLRKKKDKAQKRIITQLQINERLQETLNKELSSLVEIRTREVRDKAAIIEKQNEEISVMNAMLEKDNQELHQNIEKVTRARVMSDEVDFAEFSKIYPDRETCFKYLSELKWANGYHCRKCTNAHYLSGFLPYSRRCTKCGYDESVIANTIFQNSRIPINKAFYMLFLVYSTKGKISSHKLSEILLIRQSTCWAYNSKMQKMLEERKKELRNAGEGGWSKLVLES</sequence>
<evidence type="ECO:0000259" key="4">
    <source>
        <dbReference type="Pfam" id="PF07696"/>
    </source>
</evidence>
<feature type="transmembrane region" description="Helical" evidence="2">
    <location>
        <begin position="263"/>
        <end position="283"/>
    </location>
</feature>
<feature type="transmembrane region" description="Helical" evidence="2">
    <location>
        <begin position="198"/>
        <end position="220"/>
    </location>
</feature>
<keyword evidence="1" id="KW-0175">Coiled coil</keyword>
<dbReference type="Pfam" id="PF07696">
    <property type="entry name" value="7TMR-DISMED2"/>
    <property type="match status" value="1"/>
</dbReference>
<protein>
    <submittedName>
        <fullName evidence="5">Chromosome partitioning protein ParA</fullName>
    </submittedName>
</protein>
<proteinExistence type="predicted"/>
<dbReference type="OrthoDB" id="9783459at2"/>
<feature type="coiled-coil region" evidence="1">
    <location>
        <begin position="451"/>
        <end position="482"/>
    </location>
</feature>
<keyword evidence="2" id="KW-0812">Transmembrane</keyword>
<feature type="transmembrane region" description="Helical" evidence="2">
    <location>
        <begin position="227"/>
        <end position="243"/>
    </location>
</feature>
<evidence type="ECO:0000313" key="6">
    <source>
        <dbReference type="Proteomes" id="UP000094313"/>
    </source>
</evidence>
<feature type="domain" description="7TM-DISM receptor extracellular" evidence="3">
    <location>
        <begin position="197"/>
        <end position="398"/>
    </location>
</feature>
<evidence type="ECO:0000256" key="2">
    <source>
        <dbReference type="SAM" id="Phobius"/>
    </source>
</evidence>
<reference evidence="5 6" key="1">
    <citation type="submission" date="2016-08" db="EMBL/GenBank/DDBJ databases">
        <authorList>
            <person name="Seilhamer J.J."/>
        </authorList>
    </citation>
    <scope>NUCLEOTIDE SEQUENCE [LARGE SCALE GENOMIC DNA]</scope>
    <source>
        <strain evidence="5 6">DX4</strain>
    </source>
</reference>
<dbReference type="Gene3D" id="2.60.40.2380">
    <property type="match status" value="1"/>
</dbReference>
<keyword evidence="2" id="KW-1133">Transmembrane helix</keyword>
<dbReference type="Pfam" id="PF07695">
    <property type="entry name" value="7TMR-DISM_7TM"/>
    <property type="match status" value="1"/>
</dbReference>
<feature type="transmembrane region" description="Helical" evidence="2">
    <location>
        <begin position="377"/>
        <end position="398"/>
    </location>
</feature>
<dbReference type="InterPro" id="IPR011622">
    <property type="entry name" value="7TMR_DISM_rcpt_extracell_dom2"/>
</dbReference>
<keyword evidence="2" id="KW-0472">Membrane</keyword>
<dbReference type="AlphaFoldDB" id="A0A1D7QHC4"/>
<feature type="domain" description="7TM-DISM receptor extracellular" evidence="4">
    <location>
        <begin position="52"/>
        <end position="183"/>
    </location>
</feature>
<name>A0A1D7QHC4_9SPHI</name>
<accession>A0A1D7QHC4</accession>
<evidence type="ECO:0000313" key="5">
    <source>
        <dbReference type="EMBL" id="AOM78083.1"/>
    </source>
</evidence>
<feature type="transmembrane region" description="Helical" evidence="2">
    <location>
        <begin position="350"/>
        <end position="371"/>
    </location>
</feature>
<dbReference type="KEGG" id="psty:BFS30_13395"/>
<dbReference type="EMBL" id="CP017141">
    <property type="protein sequence ID" value="AOM78083.1"/>
    <property type="molecule type" value="Genomic_DNA"/>
</dbReference>
<feature type="transmembrane region" description="Helical" evidence="2">
    <location>
        <begin position="295"/>
        <end position="312"/>
    </location>
</feature>
<dbReference type="RefSeq" id="WP_069379754.1">
    <property type="nucleotide sequence ID" value="NZ_CP017141.1"/>
</dbReference>
<keyword evidence="6" id="KW-1185">Reference proteome</keyword>